<dbReference type="SUPFAM" id="SSF53098">
    <property type="entry name" value="Ribonuclease H-like"/>
    <property type="match status" value="1"/>
</dbReference>
<dbReference type="Gene3D" id="3.30.420.10">
    <property type="entry name" value="Ribonuclease H-like superfamily/Ribonuclease H"/>
    <property type="match status" value="1"/>
</dbReference>
<dbReference type="SUPFAM" id="SSF46689">
    <property type="entry name" value="Homeodomain-like"/>
    <property type="match status" value="1"/>
</dbReference>
<dbReference type="PANTHER" id="PTHR35004">
    <property type="entry name" value="TRANSPOSASE RV3428C-RELATED"/>
    <property type="match status" value="1"/>
</dbReference>
<dbReference type="NCBIfam" id="NF033577">
    <property type="entry name" value="transpos_IS481"/>
    <property type="match status" value="1"/>
</dbReference>
<keyword evidence="1" id="KW-1133">Transmembrane helix</keyword>
<dbReference type="GO" id="GO:0003676">
    <property type="term" value="F:nucleic acid binding"/>
    <property type="evidence" value="ECO:0007669"/>
    <property type="project" value="InterPro"/>
</dbReference>
<accession>O28862</accession>
<dbReference type="InterPro" id="IPR047656">
    <property type="entry name" value="IS481-like_transpos"/>
</dbReference>
<dbReference type="PIR" id="A69426">
    <property type="entry name" value="A69426"/>
</dbReference>
<dbReference type="InterPro" id="IPR036397">
    <property type="entry name" value="RNaseH_sf"/>
</dbReference>
<dbReference type="Pfam" id="PF13565">
    <property type="entry name" value="HTH_32"/>
    <property type="match status" value="1"/>
</dbReference>
<keyword evidence="1" id="KW-0472">Membrane</keyword>
<dbReference type="EnsemblBacteria" id="AAB89838">
    <property type="protein sequence ID" value="AAB89838"/>
    <property type="gene ID" value="AF_1410"/>
</dbReference>
<dbReference type="InterPro" id="IPR009057">
    <property type="entry name" value="Homeodomain-like_sf"/>
</dbReference>
<dbReference type="PhylomeDB" id="O28862"/>
<dbReference type="HOGENOM" id="CLU_079271_0_0_2"/>
<feature type="transmembrane region" description="Helical" evidence="1">
    <location>
        <begin position="30"/>
        <end position="51"/>
    </location>
</feature>
<evidence type="ECO:0000256" key="1">
    <source>
        <dbReference type="SAM" id="Phobius"/>
    </source>
</evidence>
<dbReference type="PROSITE" id="PS50994">
    <property type="entry name" value="INTEGRASE"/>
    <property type="match status" value="1"/>
</dbReference>
<gene>
    <name evidence="3" type="ordered locus">AF_1410</name>
</gene>
<dbReference type="InterPro" id="IPR001584">
    <property type="entry name" value="Integrase_cat-core"/>
</dbReference>
<dbReference type="eggNOG" id="arCOG02125">
    <property type="taxonomic scope" value="Archaea"/>
</dbReference>
<keyword evidence="4" id="KW-1185">Reference proteome</keyword>
<keyword evidence="1" id="KW-0812">Transmembrane</keyword>
<dbReference type="PaxDb" id="224325-AF_1410"/>
<dbReference type="EMBL" id="AE000782">
    <property type="protein sequence ID" value="AAB89838.1"/>
    <property type="molecule type" value="Genomic_DNA"/>
</dbReference>
<dbReference type="Proteomes" id="UP000002199">
    <property type="component" value="Chromosome"/>
</dbReference>
<proteinExistence type="predicted"/>
<organism evidence="3 4">
    <name type="scientific">Archaeoglobus fulgidus (strain ATCC 49558 / DSM 4304 / JCM 9628 / NBRC 100126 / VC-16)</name>
    <dbReference type="NCBI Taxonomy" id="224325"/>
    <lineage>
        <taxon>Archaea</taxon>
        <taxon>Methanobacteriati</taxon>
        <taxon>Methanobacteriota</taxon>
        <taxon>Archaeoglobi</taxon>
        <taxon>Archaeoglobales</taxon>
        <taxon>Archaeoglobaceae</taxon>
        <taxon>Archaeoglobus</taxon>
    </lineage>
</organism>
<evidence type="ECO:0000313" key="4">
    <source>
        <dbReference type="Proteomes" id="UP000002199"/>
    </source>
</evidence>
<evidence type="ECO:0000259" key="2">
    <source>
        <dbReference type="PROSITE" id="PS50994"/>
    </source>
</evidence>
<name>O28862_ARCFU</name>
<reference evidence="3 4" key="1">
    <citation type="journal article" date="1997" name="Nature">
        <title>The complete genome sequence of the hyperthermophilic, sulphate-reducing archaeon Archaeoglobus fulgidus.</title>
        <authorList>
            <person name="Klenk H.P."/>
            <person name="Clayton R.A."/>
            <person name="Tomb J."/>
            <person name="White O."/>
            <person name="Nelson K.E."/>
            <person name="Ketchum K.A."/>
            <person name="Dodson R.J."/>
            <person name="Gwinn M."/>
            <person name="Hickey E.K."/>
            <person name="Peterson J.D."/>
            <person name="Richardson D.L."/>
            <person name="Kerlavage A.R."/>
            <person name="Graham D.E."/>
            <person name="Kyrpides N.C."/>
            <person name="Fleischmann R.D."/>
            <person name="Quackenbush J."/>
            <person name="Lee N.H."/>
            <person name="Sutton G.G."/>
            <person name="Gill S."/>
            <person name="Kirkness E.F."/>
            <person name="Dougherty B.A."/>
            <person name="McKenney K."/>
            <person name="Adams M.D."/>
            <person name="Loftus B."/>
            <person name="Peterson S."/>
            <person name="Reich C.I."/>
            <person name="McNeil L.K."/>
            <person name="Badger J.H."/>
            <person name="Glodek A."/>
            <person name="Zhou L."/>
            <person name="Overbeek R."/>
            <person name="Gocayne J.D."/>
            <person name="Weidman J.F."/>
            <person name="McDonald L."/>
            <person name="Utterback T."/>
            <person name="Cotton M.D."/>
            <person name="Spriggs T."/>
            <person name="Artiach P."/>
            <person name="Kaine B.P."/>
            <person name="Sykes S.M."/>
            <person name="Sadow P.W."/>
            <person name="D'Andrea K.P."/>
            <person name="Bowman C."/>
            <person name="Fujii C."/>
            <person name="Garland S.A."/>
            <person name="Mason T.M."/>
            <person name="Olsen G.J."/>
            <person name="Fraser C.M."/>
            <person name="Smith H.O."/>
            <person name="Woese C.R."/>
            <person name="Venter J.C."/>
        </authorList>
    </citation>
    <scope>NUCLEOTIDE SEQUENCE [LARGE SCALE GENOMIC DNA]</scope>
    <source>
        <strain evidence="4">ATCC 49558 / DSM 4304 / JCM 9628 / NBRC 100126 / VC-16</strain>
    </source>
</reference>
<dbReference type="PANTHER" id="PTHR35004:SF6">
    <property type="entry name" value="TRANSPOSASE"/>
    <property type="match status" value="1"/>
</dbReference>
<dbReference type="STRING" id="224325.AF_1410"/>
<dbReference type="GO" id="GO:0015074">
    <property type="term" value="P:DNA integration"/>
    <property type="evidence" value="ECO:0007669"/>
    <property type="project" value="InterPro"/>
</dbReference>
<dbReference type="InterPro" id="IPR012337">
    <property type="entry name" value="RNaseH-like_sf"/>
</dbReference>
<dbReference type="AlphaFoldDB" id="O28862"/>
<protein>
    <submittedName>
        <fullName evidence="3">ISA0963-5, putative transposase</fullName>
    </submittedName>
</protein>
<dbReference type="KEGG" id="afu:AF_1410"/>
<feature type="domain" description="Integrase catalytic" evidence="2">
    <location>
        <begin position="183"/>
        <end position="351"/>
    </location>
</feature>
<sequence>MLCADRDLNPGQGLGKPLCYQATPSALDSLFVPCLISLSLLLFCVVSLNYFTTKHPLHVRKLTNKKIRWIIRQLDKGAPVKEIAAVMRVTPRRIYQLKKQYEETGQIPELKQPGRKPKEIDEETEKIILQAYKKYRLSPVPLEKLIERDYGIHISHNTIYKVLLKHGLVEENMSKKKRRKWVRYERTHSMSLWQGDWKRLGEKWIIAFMDDASRFITCYGVFDSATTENTIRVLKVGFREYGIPDEILTDHGTQFVAAKSREKAKHRFREFLAENGVRHVLARINHPQTNGKIERFFGLMEQKIHLFDSLDEFIYWYNYVKPHMSLNFDELETPYQAFLRKLPAERVFEYGRWLFEE</sequence>
<evidence type="ECO:0000313" key="3">
    <source>
        <dbReference type="EMBL" id="AAB89838.1"/>
    </source>
</evidence>
<dbReference type="Pfam" id="PF00665">
    <property type="entry name" value="rve"/>
    <property type="match status" value="1"/>
</dbReference>